<dbReference type="AlphaFoldDB" id="A0AAE6X898"/>
<evidence type="ECO:0000313" key="1">
    <source>
        <dbReference type="EMBL" id="QIM65269.1"/>
    </source>
</evidence>
<gene>
    <name evidence="1" type="ORF">A4G17_07365</name>
</gene>
<protein>
    <recommendedName>
        <fullName evidence="3">Lipoprotein</fullName>
    </recommendedName>
</protein>
<dbReference type="Proteomes" id="UP000502287">
    <property type="component" value="Chromosome"/>
</dbReference>
<proteinExistence type="predicted"/>
<evidence type="ECO:0000313" key="2">
    <source>
        <dbReference type="Proteomes" id="UP000502287"/>
    </source>
</evidence>
<dbReference type="PROSITE" id="PS51257">
    <property type="entry name" value="PROKAR_LIPOPROTEIN"/>
    <property type="match status" value="1"/>
</dbReference>
<reference evidence="1 2" key="1">
    <citation type="submission" date="2016-03" db="EMBL/GenBank/DDBJ databases">
        <authorList>
            <person name="Hansen M.J."/>
            <person name="Bojesen A.M."/>
            <person name="Planet P."/>
        </authorList>
    </citation>
    <scope>NUCLEOTIDE SEQUENCE [LARGE SCALE GENOMIC DNA]</scope>
    <source>
        <strain evidence="1 2">HPA 21</strain>
    </source>
</reference>
<sequence>MERLKVKKLVLVGFFSALLVGCAGLPKDELLKLKPELNLYSSKTVDKYFECIKPVWINHLGYSEEKLPNGIRLLATPNKSIIRFILDITEENGGSRVKFYNGTRTTFALGDILFPIENCTKY</sequence>
<name>A0AAE6X898_9PAST</name>
<accession>A0AAE6X898</accession>
<evidence type="ECO:0008006" key="3">
    <source>
        <dbReference type="Google" id="ProtNLM"/>
    </source>
</evidence>
<organism evidence="1 2">
    <name type="scientific">Frederiksenia canicola</name>
    <dbReference type="NCBI Taxonomy" id="123824"/>
    <lineage>
        <taxon>Bacteria</taxon>
        <taxon>Pseudomonadati</taxon>
        <taxon>Pseudomonadota</taxon>
        <taxon>Gammaproteobacteria</taxon>
        <taxon>Pasteurellales</taxon>
        <taxon>Pasteurellaceae</taxon>
        <taxon>Frederiksenia</taxon>
    </lineage>
</organism>
<dbReference type="KEGG" id="fcl:A4G17_07365"/>
<dbReference type="EMBL" id="CP015029">
    <property type="protein sequence ID" value="QIM65269.1"/>
    <property type="molecule type" value="Genomic_DNA"/>
</dbReference>